<dbReference type="EMBL" id="VFQX01000013">
    <property type="protein sequence ID" value="KAF0981417.1"/>
    <property type="molecule type" value="Genomic_DNA"/>
</dbReference>
<evidence type="ECO:0000259" key="3">
    <source>
        <dbReference type="PROSITE" id="PS50132"/>
    </source>
</evidence>
<dbReference type="VEuPathDB" id="AmoebaDB:NF0084280"/>
<keyword evidence="5" id="KW-1185">Reference proteome</keyword>
<reference evidence="4 5" key="1">
    <citation type="journal article" date="2019" name="Sci. Rep.">
        <title>Nanopore sequencing improves the draft genome of the human pathogenic amoeba Naegleria fowleri.</title>
        <authorList>
            <person name="Liechti N."/>
            <person name="Schurch N."/>
            <person name="Bruggmann R."/>
            <person name="Wittwer M."/>
        </authorList>
    </citation>
    <scope>NUCLEOTIDE SEQUENCE [LARGE SCALE GENOMIC DNA]</scope>
    <source>
        <strain evidence="4 5">ATCC 30894</strain>
    </source>
</reference>
<feature type="transmembrane region" description="Helical" evidence="2">
    <location>
        <begin position="759"/>
        <end position="783"/>
    </location>
</feature>
<organism evidence="4 5">
    <name type="scientific">Naegleria fowleri</name>
    <name type="common">Brain eating amoeba</name>
    <dbReference type="NCBI Taxonomy" id="5763"/>
    <lineage>
        <taxon>Eukaryota</taxon>
        <taxon>Discoba</taxon>
        <taxon>Heterolobosea</taxon>
        <taxon>Tetramitia</taxon>
        <taxon>Eutetramitia</taxon>
        <taxon>Vahlkampfiidae</taxon>
        <taxon>Naegleria</taxon>
    </lineage>
</organism>
<gene>
    <name evidence="4" type="ORF">FDP41_012074</name>
</gene>
<feature type="transmembrane region" description="Helical" evidence="2">
    <location>
        <begin position="589"/>
        <end position="609"/>
    </location>
</feature>
<feature type="region of interest" description="Disordered" evidence="1">
    <location>
        <begin position="1"/>
        <end position="36"/>
    </location>
</feature>
<dbReference type="VEuPathDB" id="AmoebaDB:NfTy_037940"/>
<dbReference type="InterPro" id="IPR036305">
    <property type="entry name" value="RGS_sf"/>
</dbReference>
<proteinExistence type="predicted"/>
<feature type="compositionally biased region" description="Low complexity" evidence="1">
    <location>
        <begin position="1144"/>
        <end position="1156"/>
    </location>
</feature>
<protein>
    <recommendedName>
        <fullName evidence="3">RGS domain-containing protein</fullName>
    </recommendedName>
</protein>
<dbReference type="Proteomes" id="UP000444721">
    <property type="component" value="Unassembled WGS sequence"/>
</dbReference>
<dbReference type="VEuPathDB" id="AmoebaDB:FDP41_012074"/>
<feature type="transmembrane region" description="Helical" evidence="2">
    <location>
        <begin position="890"/>
        <end position="913"/>
    </location>
</feature>
<dbReference type="AlphaFoldDB" id="A0A6A5BW05"/>
<dbReference type="OrthoDB" id="10367035at2759"/>
<dbReference type="SUPFAM" id="SSF48097">
    <property type="entry name" value="Regulator of G-protein signaling, RGS"/>
    <property type="match status" value="1"/>
</dbReference>
<feature type="transmembrane region" description="Helical" evidence="2">
    <location>
        <begin position="651"/>
        <end position="670"/>
    </location>
</feature>
<dbReference type="Pfam" id="PF00615">
    <property type="entry name" value="RGS"/>
    <property type="match status" value="1"/>
</dbReference>
<keyword evidence="2" id="KW-0812">Transmembrane</keyword>
<feature type="compositionally biased region" description="Acidic residues" evidence="1">
    <location>
        <begin position="1203"/>
        <end position="1216"/>
    </location>
</feature>
<sequence>MSKHTTASTDASLPTTPAPSSLSVQHRNDHDTKQDPASNEKTLLLLIPNNNNHAGCWCSTPSFRNTHSSPLDTSQFPTFQQEDGIIIRNTAGNFNKPNCSTNSSTVETNNFETICKSTHISVTEMNEPNSKSNTSFRTHSLSATPISSTTTTFHDELNFCKNSSLSCILGLLIIISSSILLMILAISITILPLLNLYSPHSNANHSPSSFSSSLTAWISNIWLHSILPDPIRSGLNGMFNSVNTTRENNKIYTDNSTFYTLDEKFTHCRVFPQMGQGRAILQWKFLEEPSFSDYKPLNNNSDNYLKGPIIRMRLVIGETPSNIYIYPKLFGFAKNLTSPELKKFLKKELDELGNLYQYFFNQDLDNKSSIKMIDFLNQPLTTLHATYMDALPTLYISRNNLTQQAYLKGVTGTIITENIIPNYLSNNTNVTYPDAICNDGDDVALLPLFKRTRLVSYRNTTKKAQSFCSYSYSFIQTGGCYTTFEKRWNRILSKSANTTERQNNDDEDVSSSLKYVVYFIGHNSANFANTTSQSEQAKFLASSITSQNPEVFYLVHEVDFSIDYYDKNCDYYISLYSMSPMEIYNYWRVIRHVCIFLYSMVVAGFLLLYKNKQPIKSRILISGLSVVACLIFSILGCIGDFNFFNYDGIEYSFYITLAVLYLISMCRYLFVRNLYRVVKIVDGLEDVRFNDEKKVRHFKKRLDQLYALSKLASVRFFGAVMVILIILFNIPTPVFVWILNDRSTVSDDIKNIFSTAIVYLKMVSLVVGFILPGFCTIFIDLAINRKWIFNPILEFFKRSLKIERTSDKNSAQSQYMKQVQASTKTFISPTSGITRYFSSYDDPLAYRLEFMTSTIIALILGFSTFGVGLIQIPNWRVVPKITLLSVHGTLYLLFEMSYVLLTCGFIVIVQLVAERKKANTKKLFFPSDLARTRDASTKLLMDTIADVTGDGRSLIYRFCCSEFSLENLLFYEKVTRILEQMKAKKYEQDSAAMNKAISDLYNSFIASSGCLEISIDSELKTKIIHFIETIDYEKNDDASSISSAANKRYLIFKGGHAFMHSNHKNALALCEILESLRETALLNLHDTFSRLITTKTFKVYFDKRATEMNVMKRAGIITTHHSSHSISLRKESIELVDIQQDTTQAQTVTSHTTTLTSPGISNPQETLVTSVLKQEENPDEILLTDENVIYTDEEKHSPQHSESDDDYYENEEEDDYDERKSQSQQ</sequence>
<dbReference type="PROSITE" id="PS50132">
    <property type="entry name" value="RGS"/>
    <property type="match status" value="1"/>
</dbReference>
<dbReference type="Gene3D" id="1.10.167.10">
    <property type="entry name" value="Regulator of G-protein Signalling 4, domain 2"/>
    <property type="match status" value="1"/>
</dbReference>
<feature type="transmembrane region" description="Helical" evidence="2">
    <location>
        <begin position="168"/>
        <end position="194"/>
    </location>
</feature>
<feature type="region of interest" description="Disordered" evidence="1">
    <location>
        <begin position="1176"/>
        <end position="1225"/>
    </location>
</feature>
<dbReference type="InterPro" id="IPR044926">
    <property type="entry name" value="RGS_subdomain_2"/>
</dbReference>
<accession>A0A6A5BW05</accession>
<feature type="compositionally biased region" description="Low complexity" evidence="1">
    <location>
        <begin position="1"/>
        <end position="23"/>
    </location>
</feature>
<name>A0A6A5BW05_NAEFO</name>
<feature type="transmembrane region" description="Helical" evidence="2">
    <location>
        <begin position="716"/>
        <end position="739"/>
    </location>
</feature>
<dbReference type="InterPro" id="IPR016137">
    <property type="entry name" value="RGS"/>
</dbReference>
<keyword evidence="2" id="KW-1133">Transmembrane helix</keyword>
<evidence type="ECO:0000256" key="1">
    <source>
        <dbReference type="SAM" id="MobiDB-lite"/>
    </source>
</evidence>
<evidence type="ECO:0000256" key="2">
    <source>
        <dbReference type="SAM" id="Phobius"/>
    </source>
</evidence>
<feature type="region of interest" description="Disordered" evidence="1">
    <location>
        <begin position="1144"/>
        <end position="1163"/>
    </location>
</feature>
<feature type="transmembrane region" description="Helical" evidence="2">
    <location>
        <begin position="850"/>
        <end position="870"/>
    </location>
</feature>
<evidence type="ECO:0000313" key="4">
    <source>
        <dbReference type="EMBL" id="KAF0981417.1"/>
    </source>
</evidence>
<feature type="domain" description="RGS" evidence="3">
    <location>
        <begin position="951"/>
        <end position="1006"/>
    </location>
</feature>
<comment type="caution">
    <text evidence="4">The sequence shown here is derived from an EMBL/GenBank/DDBJ whole genome shotgun (WGS) entry which is preliminary data.</text>
</comment>
<dbReference type="RefSeq" id="XP_044566130.1">
    <property type="nucleotide sequence ID" value="XM_044702553.1"/>
</dbReference>
<evidence type="ECO:0000313" key="5">
    <source>
        <dbReference type="Proteomes" id="UP000444721"/>
    </source>
</evidence>
<dbReference type="GeneID" id="68119289"/>
<feature type="compositionally biased region" description="Basic and acidic residues" evidence="1">
    <location>
        <begin position="1192"/>
        <end position="1202"/>
    </location>
</feature>
<feature type="transmembrane region" description="Helical" evidence="2">
    <location>
        <begin position="621"/>
        <end position="645"/>
    </location>
</feature>
<keyword evidence="2" id="KW-0472">Membrane</keyword>